<keyword evidence="1" id="KW-1133">Transmembrane helix</keyword>
<evidence type="ECO:0000313" key="3">
    <source>
        <dbReference type="Proteomes" id="UP000182100"/>
    </source>
</evidence>
<proteinExistence type="predicted"/>
<reference evidence="3" key="1">
    <citation type="submission" date="2016-10" db="EMBL/GenBank/DDBJ databases">
        <authorList>
            <person name="Varghese N."/>
            <person name="Submissions S."/>
        </authorList>
    </citation>
    <scope>NUCLEOTIDE SEQUENCE [LARGE SCALE GENOMIC DNA]</scope>
    <source>
        <strain evidence="3">CGMCC 4.3504</strain>
    </source>
</reference>
<sequence length="68" mass="6995">MTKRSPGTALAVGGALLSLTGAALYVLPGPGLPVLATGLATLTAGLLTRATSRRARRDPRPRGETRDR</sequence>
<dbReference type="Proteomes" id="UP000182100">
    <property type="component" value="Unassembled WGS sequence"/>
</dbReference>
<evidence type="ECO:0000256" key="1">
    <source>
        <dbReference type="SAM" id="Phobius"/>
    </source>
</evidence>
<protein>
    <submittedName>
        <fullName evidence="2">Putative transmembrane protein (PGPGW)</fullName>
    </submittedName>
</protein>
<feature type="transmembrane region" description="Helical" evidence="1">
    <location>
        <begin position="32"/>
        <end position="52"/>
    </location>
</feature>
<gene>
    <name evidence="2" type="ORF">SAMN05216505_103374</name>
</gene>
<dbReference type="AlphaFoldDB" id="A0A1G6P1U3"/>
<name>A0A1G6P1U3_9ACTN</name>
<organism evidence="2 3">
    <name type="scientific">Streptomyces prasinopilosus</name>
    <dbReference type="NCBI Taxonomy" id="67344"/>
    <lineage>
        <taxon>Bacteria</taxon>
        <taxon>Bacillati</taxon>
        <taxon>Actinomycetota</taxon>
        <taxon>Actinomycetes</taxon>
        <taxon>Kitasatosporales</taxon>
        <taxon>Streptomycetaceae</taxon>
        <taxon>Streptomyces</taxon>
    </lineage>
</organism>
<keyword evidence="3" id="KW-1185">Reference proteome</keyword>
<dbReference type="RefSeq" id="WP_055572078.1">
    <property type="nucleotide sequence ID" value="NZ_FMZK01000003.1"/>
</dbReference>
<evidence type="ECO:0000313" key="2">
    <source>
        <dbReference type="EMBL" id="SDC73968.1"/>
    </source>
</evidence>
<accession>A0A1G6P1U3</accession>
<keyword evidence="1 2" id="KW-0812">Transmembrane</keyword>
<dbReference type="EMBL" id="FMZK01000003">
    <property type="protein sequence ID" value="SDC73968.1"/>
    <property type="molecule type" value="Genomic_DNA"/>
</dbReference>
<keyword evidence="1" id="KW-0472">Membrane</keyword>